<feature type="non-terminal residue" evidence="1">
    <location>
        <position position="1"/>
    </location>
</feature>
<dbReference type="EMBL" id="JAHRHJ020000009">
    <property type="protein sequence ID" value="KAH9301045.1"/>
    <property type="molecule type" value="Genomic_DNA"/>
</dbReference>
<dbReference type="AlphaFoldDB" id="A0AA38FG77"/>
<name>A0AA38FG77_TAXCH</name>
<protein>
    <submittedName>
        <fullName evidence="1">Uncharacterized protein</fullName>
    </submittedName>
</protein>
<reference evidence="1 2" key="1">
    <citation type="journal article" date="2021" name="Nat. Plants">
        <title>The Taxus genome provides insights into paclitaxel biosynthesis.</title>
        <authorList>
            <person name="Xiong X."/>
            <person name="Gou J."/>
            <person name="Liao Q."/>
            <person name="Li Y."/>
            <person name="Zhou Q."/>
            <person name="Bi G."/>
            <person name="Li C."/>
            <person name="Du R."/>
            <person name="Wang X."/>
            <person name="Sun T."/>
            <person name="Guo L."/>
            <person name="Liang H."/>
            <person name="Lu P."/>
            <person name="Wu Y."/>
            <person name="Zhang Z."/>
            <person name="Ro D.K."/>
            <person name="Shang Y."/>
            <person name="Huang S."/>
            <person name="Yan J."/>
        </authorList>
    </citation>
    <scope>NUCLEOTIDE SEQUENCE [LARGE SCALE GENOMIC DNA]</scope>
    <source>
        <strain evidence="1">Ta-2019</strain>
    </source>
</reference>
<keyword evidence="2" id="KW-1185">Reference proteome</keyword>
<sequence length="55" mass="6079">ALLQTLKDELKKSDQALNLCAAPEVIIRIRTLVEDNEVLAVMKDETLGCAERLAL</sequence>
<comment type="caution">
    <text evidence="1">The sequence shown here is derived from an EMBL/GenBank/DDBJ whole genome shotgun (WGS) entry which is preliminary data.</text>
</comment>
<evidence type="ECO:0000313" key="2">
    <source>
        <dbReference type="Proteomes" id="UP000824469"/>
    </source>
</evidence>
<feature type="non-terminal residue" evidence="1">
    <location>
        <position position="55"/>
    </location>
</feature>
<gene>
    <name evidence="1" type="ORF">KI387_012628</name>
</gene>
<organism evidence="1 2">
    <name type="scientific">Taxus chinensis</name>
    <name type="common">Chinese yew</name>
    <name type="synonym">Taxus wallichiana var. chinensis</name>
    <dbReference type="NCBI Taxonomy" id="29808"/>
    <lineage>
        <taxon>Eukaryota</taxon>
        <taxon>Viridiplantae</taxon>
        <taxon>Streptophyta</taxon>
        <taxon>Embryophyta</taxon>
        <taxon>Tracheophyta</taxon>
        <taxon>Spermatophyta</taxon>
        <taxon>Pinopsida</taxon>
        <taxon>Pinidae</taxon>
        <taxon>Conifers II</taxon>
        <taxon>Cupressales</taxon>
        <taxon>Taxaceae</taxon>
        <taxon>Taxus</taxon>
    </lineage>
</organism>
<dbReference type="Proteomes" id="UP000824469">
    <property type="component" value="Unassembled WGS sequence"/>
</dbReference>
<proteinExistence type="predicted"/>
<evidence type="ECO:0000313" key="1">
    <source>
        <dbReference type="EMBL" id="KAH9301045.1"/>
    </source>
</evidence>
<accession>A0AA38FG77</accession>